<accession>A0ABQ3HMC5</accession>
<sequence>MLQGPQFRRIHESVYCHVDHSPTFADRVAAARLALPATARTTGITRIQELGIDYGPRLPLHFVVEGDLHLAIEGVFLHRTVKAPPQDDVGVTPAAAFVAYCADARTIDAIKVGCELLRLNLLALHDVDQILSEEKWRRGVPEATYVLAYLTDQCRSMAEAELLAYVVACRLGSPQINKEVEIAPDVRVTPDLWFGPQRAAAEYEGSQHQEDRAQYNADIDRYAAYRKHDVAYELVTKERLRTPRRAMRALHALLVSRGYDGPPPDFGAEWDALFIRLSDVVRRRTPIGGE</sequence>
<protein>
    <recommendedName>
        <fullName evidence="3">Nucleotidyl transferase AbiEii toxin, Type IV TA system</fullName>
    </recommendedName>
</protein>
<evidence type="ECO:0000313" key="2">
    <source>
        <dbReference type="Proteomes" id="UP000597341"/>
    </source>
</evidence>
<proteinExistence type="predicted"/>
<keyword evidence="2" id="KW-1185">Reference proteome</keyword>
<dbReference type="EMBL" id="BNAD01000003">
    <property type="protein sequence ID" value="GHE17010.1"/>
    <property type="molecule type" value="Genomic_DNA"/>
</dbReference>
<reference evidence="2" key="1">
    <citation type="journal article" date="2019" name="Int. J. Syst. Evol. Microbiol.">
        <title>The Global Catalogue of Microorganisms (GCM) 10K type strain sequencing project: providing services to taxonomists for standard genome sequencing and annotation.</title>
        <authorList>
            <consortium name="The Broad Institute Genomics Platform"/>
            <consortium name="The Broad Institute Genome Sequencing Center for Infectious Disease"/>
            <person name="Wu L."/>
            <person name="Ma J."/>
        </authorList>
    </citation>
    <scope>NUCLEOTIDE SEQUENCE [LARGE SCALE GENOMIC DNA]</scope>
    <source>
        <strain evidence="2">CGMCC 1.12791</strain>
    </source>
</reference>
<evidence type="ECO:0000313" key="1">
    <source>
        <dbReference type="EMBL" id="GHE17010.1"/>
    </source>
</evidence>
<gene>
    <name evidence="1" type="ORF">GCM10011376_16200</name>
</gene>
<dbReference type="RefSeq" id="WP_191278881.1">
    <property type="nucleotide sequence ID" value="NZ_BNAD01000003.1"/>
</dbReference>
<comment type="caution">
    <text evidence="1">The sequence shown here is derived from an EMBL/GenBank/DDBJ whole genome shotgun (WGS) entry which is preliminary data.</text>
</comment>
<name>A0ABQ3HMC5_9ACTN</name>
<organism evidence="1 2">
    <name type="scientific">Nocardioides flavus</name>
    <name type="common">ex Wang et al. 2016</name>
    <dbReference type="NCBI Taxonomy" id="2058780"/>
    <lineage>
        <taxon>Bacteria</taxon>
        <taxon>Bacillati</taxon>
        <taxon>Actinomycetota</taxon>
        <taxon>Actinomycetes</taxon>
        <taxon>Propionibacteriales</taxon>
        <taxon>Nocardioidaceae</taxon>
        <taxon>Nocardioides</taxon>
    </lineage>
</organism>
<dbReference type="Proteomes" id="UP000597341">
    <property type="component" value="Unassembled WGS sequence"/>
</dbReference>
<evidence type="ECO:0008006" key="3">
    <source>
        <dbReference type="Google" id="ProtNLM"/>
    </source>
</evidence>